<dbReference type="EMBL" id="BMAT01006665">
    <property type="protein sequence ID" value="GFS17502.1"/>
    <property type="molecule type" value="Genomic_DNA"/>
</dbReference>
<keyword evidence="2" id="KW-0378">Hydrolase</keyword>
<keyword evidence="3" id="KW-1185">Reference proteome</keyword>
<evidence type="ECO:0000313" key="2">
    <source>
        <dbReference type="EMBL" id="GFS17502.1"/>
    </source>
</evidence>
<dbReference type="GO" id="GO:0004519">
    <property type="term" value="F:endonuclease activity"/>
    <property type="evidence" value="ECO:0007669"/>
    <property type="project" value="UniProtKB-KW"/>
</dbReference>
<gene>
    <name evidence="2" type="ORF">ElyMa_003240500</name>
</gene>
<accession>A0AAV4J943</accession>
<feature type="domain" description="Reverse transcriptase" evidence="1">
    <location>
        <begin position="76"/>
        <end position="346"/>
    </location>
</feature>
<dbReference type="CDD" id="cd01650">
    <property type="entry name" value="RT_nLTR_like"/>
    <property type="match status" value="1"/>
</dbReference>
<keyword evidence="2" id="KW-0255">Endonuclease</keyword>
<sequence length="438" mass="49758">MWRLIGHGPPPTNPPEILEARRDLPINCDTPSHREIVDAIKQLNQGKAAGPDLIPPEALKADVDITATFPCPLFAKVWTSGKYPMDWKEGHLVKIPKKGDLSRCENYRGITLLSIPGKVFNRVLLNRIKAPTDPKLRDEQAGFRSNRSTTDQIATLRIIVEQSLEWNSPLIVNFLDYEKAFDSIDRELLWKIMRNSGIPEKIVSLVRKMYDGTCCRIVHDGQLTDRFNIRTGVRQGCLLSLFLFILAIDWLMRETTKGVKNGIQWTLWTQLEDLDFADDLALLSHSPTQMQAKTTALNKLSESIGLRIHPAKSKVLRVGTQTSEAVMIGDQPLEDVDAFCYLGSNIDQEGGTSKEIKARIRKAQVAFTTLGRFWKTRDISLKTKLRIFNSNVKSVLLYGCEAWNASTMCIKRIQVFINRCLRRILRIKWTDKISNESL</sequence>
<dbReference type="InterPro" id="IPR045609">
    <property type="entry name" value="DUF6451"/>
</dbReference>
<dbReference type="PANTHER" id="PTHR47027">
    <property type="entry name" value="REVERSE TRANSCRIPTASE DOMAIN-CONTAINING PROTEIN"/>
    <property type="match status" value="1"/>
</dbReference>
<dbReference type="Pfam" id="PF00078">
    <property type="entry name" value="RVT_1"/>
    <property type="match status" value="1"/>
</dbReference>
<evidence type="ECO:0000313" key="3">
    <source>
        <dbReference type="Proteomes" id="UP000762676"/>
    </source>
</evidence>
<dbReference type="InterPro" id="IPR000477">
    <property type="entry name" value="RT_dom"/>
</dbReference>
<dbReference type="InterPro" id="IPR043502">
    <property type="entry name" value="DNA/RNA_pol_sf"/>
</dbReference>
<reference evidence="2 3" key="1">
    <citation type="journal article" date="2021" name="Elife">
        <title>Chloroplast acquisition without the gene transfer in kleptoplastic sea slugs, Plakobranchus ocellatus.</title>
        <authorList>
            <person name="Maeda T."/>
            <person name="Takahashi S."/>
            <person name="Yoshida T."/>
            <person name="Shimamura S."/>
            <person name="Takaki Y."/>
            <person name="Nagai Y."/>
            <person name="Toyoda A."/>
            <person name="Suzuki Y."/>
            <person name="Arimoto A."/>
            <person name="Ishii H."/>
            <person name="Satoh N."/>
            <person name="Nishiyama T."/>
            <person name="Hasebe M."/>
            <person name="Maruyama T."/>
            <person name="Minagawa J."/>
            <person name="Obokata J."/>
            <person name="Shigenobu S."/>
        </authorList>
    </citation>
    <scope>NUCLEOTIDE SEQUENCE [LARGE SCALE GENOMIC DNA]</scope>
</reference>
<evidence type="ECO:0000259" key="1">
    <source>
        <dbReference type="PROSITE" id="PS50878"/>
    </source>
</evidence>
<comment type="caution">
    <text evidence="2">The sequence shown here is derived from an EMBL/GenBank/DDBJ whole genome shotgun (WGS) entry which is preliminary data.</text>
</comment>
<dbReference type="PANTHER" id="PTHR47027:SF25">
    <property type="entry name" value="REVERSE TRANSCRIPTASE DOMAIN-CONTAINING PROTEIN"/>
    <property type="match status" value="1"/>
</dbReference>
<dbReference type="PROSITE" id="PS50878">
    <property type="entry name" value="RT_POL"/>
    <property type="match status" value="1"/>
</dbReference>
<keyword evidence="2" id="KW-0540">Nuclease</keyword>
<dbReference type="SUPFAM" id="SSF56672">
    <property type="entry name" value="DNA/RNA polymerases"/>
    <property type="match status" value="1"/>
</dbReference>
<dbReference type="AlphaFoldDB" id="A0AAV4J943"/>
<protein>
    <submittedName>
        <fullName evidence="2">Endonuclease-reverse transcriptase</fullName>
    </submittedName>
</protein>
<proteinExistence type="predicted"/>
<name>A0AAV4J943_9GAST</name>
<dbReference type="Proteomes" id="UP000762676">
    <property type="component" value="Unassembled WGS sequence"/>
</dbReference>
<dbReference type="Pfam" id="PF20049">
    <property type="entry name" value="DUF6451"/>
    <property type="match status" value="1"/>
</dbReference>
<organism evidence="2 3">
    <name type="scientific">Elysia marginata</name>
    <dbReference type="NCBI Taxonomy" id="1093978"/>
    <lineage>
        <taxon>Eukaryota</taxon>
        <taxon>Metazoa</taxon>
        <taxon>Spiralia</taxon>
        <taxon>Lophotrochozoa</taxon>
        <taxon>Mollusca</taxon>
        <taxon>Gastropoda</taxon>
        <taxon>Heterobranchia</taxon>
        <taxon>Euthyneura</taxon>
        <taxon>Panpulmonata</taxon>
        <taxon>Sacoglossa</taxon>
        <taxon>Placobranchoidea</taxon>
        <taxon>Plakobranchidae</taxon>
        <taxon>Elysia</taxon>
    </lineage>
</organism>